<evidence type="ECO:0000256" key="5">
    <source>
        <dbReference type="ARBA" id="ARBA00023002"/>
    </source>
</evidence>
<evidence type="ECO:0000259" key="8">
    <source>
        <dbReference type="Pfam" id="PF02770"/>
    </source>
</evidence>
<dbReference type="GO" id="GO:0050660">
    <property type="term" value="F:flavin adenine dinucleotide binding"/>
    <property type="evidence" value="ECO:0007669"/>
    <property type="project" value="InterPro"/>
</dbReference>
<keyword evidence="3 6" id="KW-0285">Flavoprotein</keyword>
<evidence type="ECO:0000256" key="6">
    <source>
        <dbReference type="RuleBase" id="RU362125"/>
    </source>
</evidence>
<dbReference type="InterPro" id="IPR046373">
    <property type="entry name" value="Acyl-CoA_Oxase/DH_mid-dom_sf"/>
</dbReference>
<dbReference type="InterPro" id="IPR006089">
    <property type="entry name" value="Acyl-CoA_DH_CS"/>
</dbReference>
<dbReference type="InterPro" id="IPR006091">
    <property type="entry name" value="Acyl-CoA_Oxase/DH_mid-dom"/>
</dbReference>
<comment type="caution">
    <text evidence="10">The sequence shown here is derived from an EMBL/GenBank/DDBJ whole genome shotgun (WGS) entry which is preliminary data.</text>
</comment>
<dbReference type="Pfam" id="PF02770">
    <property type="entry name" value="Acyl-CoA_dh_M"/>
    <property type="match status" value="1"/>
</dbReference>
<comment type="similarity">
    <text evidence="2 6">Belongs to the acyl-CoA dehydrogenase family.</text>
</comment>
<evidence type="ECO:0000259" key="9">
    <source>
        <dbReference type="Pfam" id="PF02771"/>
    </source>
</evidence>
<name>A0A0S7WKX1_UNCT6</name>
<dbReference type="InterPro" id="IPR009100">
    <property type="entry name" value="AcylCoA_DH/oxidase_NM_dom_sf"/>
</dbReference>
<feature type="domain" description="Acyl-CoA dehydrogenase/oxidase C-terminal" evidence="7">
    <location>
        <begin position="227"/>
        <end position="371"/>
    </location>
</feature>
<dbReference type="Gene3D" id="2.40.110.10">
    <property type="entry name" value="Butyryl-CoA Dehydrogenase, subunit A, domain 2"/>
    <property type="match status" value="1"/>
</dbReference>
<gene>
    <name evidence="10" type="ORF">AMJ40_01840</name>
</gene>
<accession>A0A0S7WKX1</accession>
<sequence>MDLRLTQEQRLVQDMVRKFAANELEPKAEEADHSQTYPKENIKKMAELGLLGMLLPTEYEAGDMDSVSVCIVLEEVSRVCASTGSILIAHNGLATYPILQYGSQEQKNTYLPRLARGDFLGAFALTESEAGSDIDNIKSEASARGDYYILNGKKTFVMNGENADLFLVFARENGGLRCFIMERAVAGLRLVRMPYLLGVRASGMSELFMEGCSVPRSSLIEADARTVAGNALQLARLLVAAQAVGIAQASLDSSVKYAKERRQFGRALCEFQLIQEMLAQMATRICAARELVYRAAVERDAASDFSVQAAMAKWFASETASFAGRAAVQVHGGYGYTKDFPVERYLRDAKVTEIYCETSELQKLSITERLLK</sequence>
<evidence type="ECO:0008006" key="12">
    <source>
        <dbReference type="Google" id="ProtNLM"/>
    </source>
</evidence>
<keyword evidence="5 6" id="KW-0560">Oxidoreductase</keyword>
<dbReference type="PROSITE" id="PS00073">
    <property type="entry name" value="ACYL_COA_DH_2"/>
    <property type="match status" value="1"/>
</dbReference>
<dbReference type="EMBL" id="LIZT01000012">
    <property type="protein sequence ID" value="KPJ50805.1"/>
    <property type="molecule type" value="Genomic_DNA"/>
</dbReference>
<dbReference type="FunFam" id="1.20.140.10:FF:000004">
    <property type="entry name" value="Acyl-CoA dehydrogenase FadE25"/>
    <property type="match status" value="1"/>
</dbReference>
<comment type="cofactor">
    <cofactor evidence="1 6">
        <name>FAD</name>
        <dbReference type="ChEBI" id="CHEBI:57692"/>
    </cofactor>
</comment>
<dbReference type="SUPFAM" id="SSF56645">
    <property type="entry name" value="Acyl-CoA dehydrogenase NM domain-like"/>
    <property type="match status" value="1"/>
</dbReference>
<dbReference type="AlphaFoldDB" id="A0A0S7WKX1"/>
<dbReference type="FunFam" id="1.10.540.10:FF:000002">
    <property type="entry name" value="Acyl-CoA dehydrogenase FadE19"/>
    <property type="match status" value="1"/>
</dbReference>
<dbReference type="InterPro" id="IPR036250">
    <property type="entry name" value="AcylCo_DH-like_C"/>
</dbReference>
<dbReference type="InterPro" id="IPR037069">
    <property type="entry name" value="AcylCoA_DH/ox_N_sf"/>
</dbReference>
<dbReference type="PANTHER" id="PTHR43884:SF12">
    <property type="entry name" value="ISOVALERYL-COA DEHYDROGENASE, MITOCHONDRIAL-RELATED"/>
    <property type="match status" value="1"/>
</dbReference>
<dbReference type="PANTHER" id="PTHR43884">
    <property type="entry name" value="ACYL-COA DEHYDROGENASE"/>
    <property type="match status" value="1"/>
</dbReference>
<feature type="domain" description="Acyl-CoA oxidase/dehydrogenase middle" evidence="8">
    <location>
        <begin position="122"/>
        <end position="211"/>
    </location>
</feature>
<evidence type="ECO:0000313" key="11">
    <source>
        <dbReference type="Proteomes" id="UP000051124"/>
    </source>
</evidence>
<dbReference type="Gene3D" id="1.10.540.10">
    <property type="entry name" value="Acyl-CoA dehydrogenase/oxidase, N-terminal domain"/>
    <property type="match status" value="1"/>
</dbReference>
<feature type="domain" description="Acyl-CoA dehydrogenase/oxidase N-terminal" evidence="9">
    <location>
        <begin position="6"/>
        <end position="118"/>
    </location>
</feature>
<dbReference type="Proteomes" id="UP000051124">
    <property type="component" value="Unassembled WGS sequence"/>
</dbReference>
<dbReference type="InterPro" id="IPR013786">
    <property type="entry name" value="AcylCoA_DH/ox_N"/>
</dbReference>
<proteinExistence type="inferred from homology"/>
<reference evidence="10 11" key="1">
    <citation type="journal article" date="2015" name="Microbiome">
        <title>Genomic resolution of linkages in carbon, nitrogen, and sulfur cycling among widespread estuary sediment bacteria.</title>
        <authorList>
            <person name="Baker B.J."/>
            <person name="Lazar C.S."/>
            <person name="Teske A.P."/>
            <person name="Dick G.J."/>
        </authorList>
    </citation>
    <scope>NUCLEOTIDE SEQUENCE [LARGE SCALE GENOMIC DNA]</scope>
    <source>
        <strain evidence="10">DG_26</strain>
    </source>
</reference>
<keyword evidence="4 6" id="KW-0274">FAD</keyword>
<protein>
    <recommendedName>
        <fullName evidence="12">Acyl-CoA dehydrogenase</fullName>
    </recommendedName>
</protein>
<dbReference type="SUPFAM" id="SSF47203">
    <property type="entry name" value="Acyl-CoA dehydrogenase C-terminal domain-like"/>
    <property type="match status" value="1"/>
</dbReference>
<evidence type="ECO:0000256" key="3">
    <source>
        <dbReference type="ARBA" id="ARBA00022630"/>
    </source>
</evidence>
<evidence type="ECO:0000256" key="4">
    <source>
        <dbReference type="ARBA" id="ARBA00022827"/>
    </source>
</evidence>
<evidence type="ECO:0000256" key="1">
    <source>
        <dbReference type="ARBA" id="ARBA00001974"/>
    </source>
</evidence>
<dbReference type="Pfam" id="PF00441">
    <property type="entry name" value="Acyl-CoA_dh_1"/>
    <property type="match status" value="1"/>
</dbReference>
<dbReference type="Pfam" id="PF02771">
    <property type="entry name" value="Acyl-CoA_dh_N"/>
    <property type="match status" value="1"/>
</dbReference>
<organism evidence="10 11">
    <name type="scientific">candidate division TA06 bacterium DG_26</name>
    <dbReference type="NCBI Taxonomy" id="1703771"/>
    <lineage>
        <taxon>Bacteria</taxon>
        <taxon>Bacteria division TA06</taxon>
    </lineage>
</organism>
<evidence type="ECO:0000313" key="10">
    <source>
        <dbReference type="EMBL" id="KPJ50805.1"/>
    </source>
</evidence>
<evidence type="ECO:0000256" key="2">
    <source>
        <dbReference type="ARBA" id="ARBA00009347"/>
    </source>
</evidence>
<dbReference type="PIRSF" id="PIRSF016578">
    <property type="entry name" value="HsaA"/>
    <property type="match status" value="1"/>
</dbReference>
<dbReference type="InterPro" id="IPR009075">
    <property type="entry name" value="AcylCo_DH/oxidase_C"/>
</dbReference>
<dbReference type="GO" id="GO:0003995">
    <property type="term" value="F:acyl-CoA dehydrogenase activity"/>
    <property type="evidence" value="ECO:0007669"/>
    <property type="project" value="InterPro"/>
</dbReference>
<evidence type="ECO:0000259" key="7">
    <source>
        <dbReference type="Pfam" id="PF00441"/>
    </source>
</evidence>
<dbReference type="Gene3D" id="1.20.140.10">
    <property type="entry name" value="Butyryl-CoA Dehydrogenase, subunit A, domain 3"/>
    <property type="match status" value="1"/>
</dbReference>